<dbReference type="OrthoDB" id="40579at2759"/>
<feature type="region of interest" description="Disordered" evidence="2">
    <location>
        <begin position="35"/>
        <end position="85"/>
    </location>
</feature>
<sequence>MSQRRAIACTICAKAKTKCDKAVPSCSRCTAKGLPCEPRSTRRTSDSSYRNTTKKHVVSPKRFPSTSSIPTISRHGSPRSVPTSNRHQLVRAVSQMDMATASKMGHQVNFAGLSMLTPLQTYTPHIVDEYYTDFSSPEPNMSVFAPHMAKNNILGSGRLTPQTPEPFAYNEPLSIADPFDQYTNSQAWSDDGHMPIGLGLENEGLMLQEPDMRMWSSTELDNGTASMGHMQSFNSPASQSPSLNAWPEQSISVSPPQPPHTRAVPSLSISECSVQEYDSPEGARDEWSDFRINGNEIAMAKPNASAAFMENVKAHPTHPQWEDVILPRSSTF</sequence>
<keyword evidence="5" id="KW-1185">Reference proteome</keyword>
<comment type="caution">
    <text evidence="4">The sequence shown here is derived from an EMBL/GenBank/DDBJ whole genome shotgun (WGS) entry which is preliminary data.</text>
</comment>
<dbReference type="SMART" id="SM00066">
    <property type="entry name" value="GAL4"/>
    <property type="match status" value="1"/>
</dbReference>
<reference evidence="5" key="1">
    <citation type="journal article" date="2020" name="Stud. Mycol.">
        <title>101 Dothideomycetes genomes: A test case for predicting lifestyles and emergence of pathogens.</title>
        <authorList>
            <person name="Haridas S."/>
            <person name="Albert R."/>
            <person name="Binder M."/>
            <person name="Bloem J."/>
            <person name="LaButti K."/>
            <person name="Salamov A."/>
            <person name="Andreopoulos B."/>
            <person name="Baker S."/>
            <person name="Barry K."/>
            <person name="Bills G."/>
            <person name="Bluhm B."/>
            <person name="Cannon C."/>
            <person name="Castanera R."/>
            <person name="Culley D."/>
            <person name="Daum C."/>
            <person name="Ezra D."/>
            <person name="Gonzalez J."/>
            <person name="Henrissat B."/>
            <person name="Kuo A."/>
            <person name="Liang C."/>
            <person name="Lipzen A."/>
            <person name="Lutzoni F."/>
            <person name="Magnuson J."/>
            <person name="Mondo S."/>
            <person name="Nolan M."/>
            <person name="Ohm R."/>
            <person name="Pangilinan J."/>
            <person name="Park H.-J."/>
            <person name="Ramirez L."/>
            <person name="Alfaro M."/>
            <person name="Sun H."/>
            <person name="Tritt A."/>
            <person name="Yoshinaga Y."/>
            <person name="Zwiers L.-H."/>
            <person name="Turgeon B."/>
            <person name="Goodwin S."/>
            <person name="Spatafora J."/>
            <person name="Crous P."/>
            <person name="Grigoriev I."/>
        </authorList>
    </citation>
    <scope>NUCLEOTIDE SEQUENCE [LARGE SCALE GENOMIC DNA]</scope>
    <source>
        <strain evidence="5">CBS 304.66</strain>
    </source>
</reference>
<dbReference type="InterPro" id="IPR036864">
    <property type="entry name" value="Zn2-C6_fun-type_DNA-bd_sf"/>
</dbReference>
<evidence type="ECO:0000313" key="5">
    <source>
        <dbReference type="Proteomes" id="UP000800093"/>
    </source>
</evidence>
<dbReference type="Proteomes" id="UP000800093">
    <property type="component" value="Unassembled WGS sequence"/>
</dbReference>
<keyword evidence="1" id="KW-0539">Nucleus</keyword>
<name>A0A9P4KDP3_9PLEO</name>
<dbReference type="EMBL" id="ML986602">
    <property type="protein sequence ID" value="KAF2265952.1"/>
    <property type="molecule type" value="Genomic_DNA"/>
</dbReference>
<dbReference type="AlphaFoldDB" id="A0A9P4KDP3"/>
<dbReference type="PROSITE" id="PS00463">
    <property type="entry name" value="ZN2_CY6_FUNGAL_1"/>
    <property type="match status" value="1"/>
</dbReference>
<evidence type="ECO:0000256" key="2">
    <source>
        <dbReference type="SAM" id="MobiDB-lite"/>
    </source>
</evidence>
<evidence type="ECO:0000313" key="4">
    <source>
        <dbReference type="EMBL" id="KAF2265952.1"/>
    </source>
</evidence>
<feature type="region of interest" description="Disordered" evidence="2">
    <location>
        <begin position="228"/>
        <end position="265"/>
    </location>
</feature>
<dbReference type="InterPro" id="IPR001138">
    <property type="entry name" value="Zn2Cys6_DnaBD"/>
</dbReference>
<dbReference type="PROSITE" id="PS50048">
    <property type="entry name" value="ZN2_CY6_FUNGAL_2"/>
    <property type="match status" value="1"/>
</dbReference>
<evidence type="ECO:0000256" key="1">
    <source>
        <dbReference type="ARBA" id="ARBA00023242"/>
    </source>
</evidence>
<gene>
    <name evidence="4" type="ORF">CC78DRAFT_542906</name>
</gene>
<proteinExistence type="predicted"/>
<dbReference type="Gene3D" id="4.10.240.10">
    <property type="entry name" value="Zn(2)-C6 fungal-type DNA-binding domain"/>
    <property type="match status" value="1"/>
</dbReference>
<feature type="domain" description="Zn(2)-C6 fungal-type" evidence="3">
    <location>
        <begin position="8"/>
        <end position="36"/>
    </location>
</feature>
<dbReference type="SUPFAM" id="SSF57701">
    <property type="entry name" value="Zn2/Cys6 DNA-binding domain"/>
    <property type="match status" value="1"/>
</dbReference>
<dbReference type="CDD" id="cd00067">
    <property type="entry name" value="GAL4"/>
    <property type="match status" value="1"/>
</dbReference>
<evidence type="ECO:0000259" key="3">
    <source>
        <dbReference type="PROSITE" id="PS50048"/>
    </source>
</evidence>
<feature type="compositionally biased region" description="Polar residues" evidence="2">
    <location>
        <begin position="228"/>
        <end position="254"/>
    </location>
</feature>
<accession>A0A9P4KDP3</accession>
<dbReference type="GO" id="GO:0000981">
    <property type="term" value="F:DNA-binding transcription factor activity, RNA polymerase II-specific"/>
    <property type="evidence" value="ECO:0007669"/>
    <property type="project" value="InterPro"/>
</dbReference>
<organism evidence="4 5">
    <name type="scientific">Lojkania enalia</name>
    <dbReference type="NCBI Taxonomy" id="147567"/>
    <lineage>
        <taxon>Eukaryota</taxon>
        <taxon>Fungi</taxon>
        <taxon>Dikarya</taxon>
        <taxon>Ascomycota</taxon>
        <taxon>Pezizomycotina</taxon>
        <taxon>Dothideomycetes</taxon>
        <taxon>Pleosporomycetidae</taxon>
        <taxon>Pleosporales</taxon>
        <taxon>Pleosporales incertae sedis</taxon>
        <taxon>Lojkania</taxon>
    </lineage>
</organism>
<protein>
    <recommendedName>
        <fullName evidence="3">Zn(2)-C6 fungal-type domain-containing protein</fullName>
    </recommendedName>
</protein>
<dbReference type="GO" id="GO:0008270">
    <property type="term" value="F:zinc ion binding"/>
    <property type="evidence" value="ECO:0007669"/>
    <property type="project" value="InterPro"/>
</dbReference>
<dbReference type="Pfam" id="PF00172">
    <property type="entry name" value="Zn_clus"/>
    <property type="match status" value="1"/>
</dbReference>